<evidence type="ECO:0000256" key="1">
    <source>
        <dbReference type="ARBA" id="ARBA00023015"/>
    </source>
</evidence>
<dbReference type="Pfam" id="PF00172">
    <property type="entry name" value="Zn_clus"/>
    <property type="match status" value="1"/>
</dbReference>
<name>C5PDJ2_COCP7</name>
<dbReference type="EMBL" id="ACFW01000043">
    <property type="protein sequence ID" value="EER25153.1"/>
    <property type="molecule type" value="Genomic_DNA"/>
</dbReference>
<dbReference type="FunFam" id="4.10.240.10:FF:000012">
    <property type="entry name" value="C6 transcription factor"/>
    <property type="match status" value="1"/>
</dbReference>
<dbReference type="GO" id="GO:0009074">
    <property type="term" value="P:aromatic amino acid family catabolic process"/>
    <property type="evidence" value="ECO:0007669"/>
    <property type="project" value="TreeGrafter"/>
</dbReference>
<dbReference type="CDD" id="cd12148">
    <property type="entry name" value="fungal_TF_MHR"/>
    <property type="match status" value="1"/>
</dbReference>
<dbReference type="InterPro" id="IPR036864">
    <property type="entry name" value="Zn2-C6_fun-type_DNA-bd_sf"/>
</dbReference>
<dbReference type="KEGG" id="cpw:9692769"/>
<evidence type="ECO:0000256" key="2">
    <source>
        <dbReference type="ARBA" id="ARBA00023125"/>
    </source>
</evidence>
<dbReference type="PANTHER" id="PTHR31644:SF2">
    <property type="entry name" value="TRANSCRIPTIONAL ACTIVATOR ARO80-RELATED"/>
    <property type="match status" value="1"/>
</dbReference>
<gene>
    <name evidence="7" type="ORF">CPC735_017550</name>
</gene>
<dbReference type="GO" id="GO:0045944">
    <property type="term" value="P:positive regulation of transcription by RNA polymerase II"/>
    <property type="evidence" value="ECO:0007669"/>
    <property type="project" value="TreeGrafter"/>
</dbReference>
<feature type="compositionally biased region" description="Basic and acidic residues" evidence="5">
    <location>
        <begin position="93"/>
        <end position="104"/>
    </location>
</feature>
<proteinExistence type="predicted"/>
<feature type="compositionally biased region" description="Low complexity" evidence="5">
    <location>
        <begin position="729"/>
        <end position="741"/>
    </location>
</feature>
<feature type="compositionally biased region" description="Low complexity" evidence="5">
    <location>
        <begin position="254"/>
        <end position="264"/>
    </location>
</feature>
<feature type="compositionally biased region" description="Polar residues" evidence="5">
    <location>
        <begin position="115"/>
        <end position="125"/>
    </location>
</feature>
<dbReference type="GO" id="GO:0005634">
    <property type="term" value="C:nucleus"/>
    <property type="evidence" value="ECO:0007669"/>
    <property type="project" value="TreeGrafter"/>
</dbReference>
<feature type="region of interest" description="Disordered" evidence="5">
    <location>
        <begin position="254"/>
        <end position="300"/>
    </location>
</feature>
<organism evidence="7 8">
    <name type="scientific">Coccidioides posadasii (strain C735)</name>
    <name type="common">Valley fever fungus</name>
    <dbReference type="NCBI Taxonomy" id="222929"/>
    <lineage>
        <taxon>Eukaryota</taxon>
        <taxon>Fungi</taxon>
        <taxon>Dikarya</taxon>
        <taxon>Ascomycota</taxon>
        <taxon>Pezizomycotina</taxon>
        <taxon>Eurotiomycetes</taxon>
        <taxon>Eurotiomycetidae</taxon>
        <taxon>Onygenales</taxon>
        <taxon>Onygenaceae</taxon>
        <taxon>Coccidioides</taxon>
    </lineage>
</organism>
<dbReference type="Proteomes" id="UP000009084">
    <property type="component" value="Unassembled WGS sequence"/>
</dbReference>
<feature type="region of interest" description="Disordered" evidence="5">
    <location>
        <begin position="880"/>
        <end position="942"/>
    </location>
</feature>
<feature type="region of interest" description="Disordered" evidence="5">
    <location>
        <begin position="75"/>
        <end position="187"/>
    </location>
</feature>
<dbReference type="HOGENOM" id="CLU_007201_1_1_1"/>
<feature type="region of interest" description="Disordered" evidence="5">
    <location>
        <begin position="729"/>
        <end position="750"/>
    </location>
</feature>
<evidence type="ECO:0000256" key="4">
    <source>
        <dbReference type="ARBA" id="ARBA00023242"/>
    </source>
</evidence>
<dbReference type="GO" id="GO:0003677">
    <property type="term" value="F:DNA binding"/>
    <property type="evidence" value="ECO:0007669"/>
    <property type="project" value="UniProtKB-KW"/>
</dbReference>
<feature type="compositionally biased region" description="Pro residues" evidence="5">
    <location>
        <begin position="23"/>
        <end position="34"/>
    </location>
</feature>
<evidence type="ECO:0000313" key="8">
    <source>
        <dbReference type="Proteomes" id="UP000009084"/>
    </source>
</evidence>
<feature type="compositionally biased region" description="Polar residues" evidence="5">
    <location>
        <begin position="889"/>
        <end position="935"/>
    </location>
</feature>
<reference evidence="7 8" key="1">
    <citation type="journal article" date="2009" name="Genome Res.">
        <title>Comparative genomic analyses of the human fungal pathogens Coccidioides and their relatives.</title>
        <authorList>
            <person name="Sharpton T.J."/>
            <person name="Stajich J.E."/>
            <person name="Rounsley S.D."/>
            <person name="Gardner M.J."/>
            <person name="Wortman J.R."/>
            <person name="Jordar V.S."/>
            <person name="Maiti R."/>
            <person name="Kodira C.D."/>
            <person name="Neafsey D.E."/>
            <person name="Zeng Q."/>
            <person name="Hung C.-Y."/>
            <person name="McMahan C."/>
            <person name="Muszewska A."/>
            <person name="Grynberg M."/>
            <person name="Mandel M.A."/>
            <person name="Kellner E.M."/>
            <person name="Barker B.M."/>
            <person name="Galgiani J.N."/>
            <person name="Orbach M.J."/>
            <person name="Kirkland T.N."/>
            <person name="Cole G.T."/>
            <person name="Henn M.R."/>
            <person name="Birren B.W."/>
            <person name="Taylor J.W."/>
        </authorList>
    </citation>
    <scope>NUCLEOTIDE SEQUENCE [LARGE SCALE GENOMIC DNA]</scope>
    <source>
        <strain evidence="8">C735</strain>
    </source>
</reference>
<feature type="domain" description="Zn(2)-C6 fungal-type" evidence="6">
    <location>
        <begin position="42"/>
        <end position="78"/>
    </location>
</feature>
<dbReference type="PROSITE" id="PS00463">
    <property type="entry name" value="ZN2_CY6_FUNGAL_1"/>
    <property type="match status" value="1"/>
</dbReference>
<keyword evidence="2" id="KW-0238">DNA-binding</keyword>
<dbReference type="GO" id="GO:0008270">
    <property type="term" value="F:zinc ion binding"/>
    <property type="evidence" value="ECO:0007669"/>
    <property type="project" value="InterPro"/>
</dbReference>
<dbReference type="AlphaFoldDB" id="C5PDJ2"/>
<dbReference type="PANTHER" id="PTHR31644">
    <property type="entry name" value="TRANSCRIPTIONAL ACTIVATOR ARO80-RELATED"/>
    <property type="match status" value="1"/>
</dbReference>
<dbReference type="CDD" id="cd00067">
    <property type="entry name" value="GAL4"/>
    <property type="match status" value="1"/>
</dbReference>
<dbReference type="InterPro" id="IPR001138">
    <property type="entry name" value="Zn2Cys6_DnaBD"/>
</dbReference>
<dbReference type="SMART" id="SM00066">
    <property type="entry name" value="GAL4"/>
    <property type="match status" value="1"/>
</dbReference>
<keyword evidence="1" id="KW-0805">Transcription regulation</keyword>
<feature type="region of interest" description="Disordered" evidence="5">
    <location>
        <begin position="1048"/>
        <end position="1082"/>
    </location>
</feature>
<dbReference type="SUPFAM" id="SSF57701">
    <property type="entry name" value="Zn2/Cys6 DNA-binding domain"/>
    <property type="match status" value="1"/>
</dbReference>
<evidence type="ECO:0000256" key="3">
    <source>
        <dbReference type="ARBA" id="ARBA00023163"/>
    </source>
</evidence>
<feature type="compositionally biased region" description="Gly residues" evidence="5">
    <location>
        <begin position="1048"/>
        <end position="1074"/>
    </location>
</feature>
<feature type="compositionally biased region" description="Low complexity" evidence="5">
    <location>
        <begin position="7"/>
        <end position="22"/>
    </location>
</feature>
<feature type="compositionally biased region" description="Polar residues" evidence="5">
    <location>
        <begin position="277"/>
        <end position="300"/>
    </location>
</feature>
<keyword evidence="3" id="KW-0804">Transcription</keyword>
<dbReference type="Gene3D" id="4.10.240.10">
    <property type="entry name" value="Zn(2)-C6 fungal-type DNA-binding domain"/>
    <property type="match status" value="1"/>
</dbReference>
<dbReference type="OrthoDB" id="2262349at2759"/>
<evidence type="ECO:0000256" key="5">
    <source>
        <dbReference type="SAM" id="MobiDB-lite"/>
    </source>
</evidence>
<accession>C5PDJ2</accession>
<dbReference type="VEuPathDB" id="FungiDB:CPC735_017550"/>
<sequence>MDGIRMAARPAATPAPDLTANPPFSPHRSPSPPPQHRRGYQACDPCRKRKVKCDLGSVDNPRPPPCVRCRRESKRCEFSATRRKRKVSDDDDKSNVLRRDKRMMSADGALPPDDATNNTKVNGVTSHLRGAVPPPPYEPDVRPSGQRQWGDSPSAHPHRISLPSSQPYPAPTSVPSDQYHHPLPRSSSFSGHVRPILTGVLDSGQHVMNKTAAELLSPAISNTHDALHLLSEAAGRTEDLNRQHMEYGYGVRHSSTSTFNSSASPMNQAGTPGGKASRSNSSTQQGAPMGWYQQNKDSNTTDPLVEGHEVVIPSPPRPLEDVEYANARRAWSRLRFVRAGWFSVDEAMAYIAYYYEHLAPLSPIVIQNFSSPATHVTLLTEEPVLTVTMLTIASRHMKLSGNGANSRAYSIHEKLWSYLRGMIERLIWGQEKFGSSGLPSAKPRQFNLSTSFFGQQSKLNGNLRSLGTVEALLLLTDWHPRALHFPPGDDENTLLDTDPQLLTQVSGTKEEEGYSENKDHGSSSEGRLAFYKWLEPVWRSDRMSWMLLSTAQALAFELGVFDQKNELKGGNECSAEHVRKRRVRRLILVYVSQSSGRLGIPSMLPLPQWSLSTEPVCADNPNSREAKEEFSVDLMQDCWLDISKIMYNSNQVLFPSKEYTTNLIKTGQYRDRIAEFIPSLREFKQKCDRLPMSQDMRLILTIEYEYTRLYVNCLALQAVVDRWTTMSNEGSSNMGQNQSSGTATGQNSNSGTVPLRVLMDQYEVNEPYIQEVVDASRKILQTVLEGLVPGDRLKHAPVRTFFRILSGMIFILKTFTLGAKEDDVRISLELQDRTIESLRTCIVDDVHLSVTIADLLQLLTSNIRTRFLRFAPFDRVDCSSRERTPLPASRQQSPQARDSQSDIRWQTNPLGQGTGNFQFDNSNHSSSAPSTTNDPLASIPAQPINSSNINVSFMPPPPSVYYNYYDHSASPKMEVDDPTIAPQSISTSGPGSNSNTMSDWFALPLDQFFNSSTAGVDQGLGGTGPMVGEFDMLEVLLKDQYTDSGAGGSGGGGAGGGGGGAGNSGSGGAGGSNGAGLSSQFL</sequence>
<dbReference type="PROSITE" id="PS50048">
    <property type="entry name" value="ZN2_CY6_FUNGAL_2"/>
    <property type="match status" value="1"/>
</dbReference>
<dbReference type="InterPro" id="IPR052780">
    <property type="entry name" value="AAA_Catabolism_Regulators"/>
</dbReference>
<keyword evidence="4" id="KW-0539">Nucleus</keyword>
<feature type="region of interest" description="Disordered" evidence="5">
    <location>
        <begin position="1"/>
        <end position="42"/>
    </location>
</feature>
<dbReference type="GO" id="GO:0000981">
    <property type="term" value="F:DNA-binding transcription factor activity, RNA polymerase II-specific"/>
    <property type="evidence" value="ECO:0007669"/>
    <property type="project" value="InterPro"/>
</dbReference>
<protein>
    <submittedName>
        <fullName evidence="7">Fungal Zn binuclear cluster domain containing protein</fullName>
    </submittedName>
</protein>
<evidence type="ECO:0000313" key="7">
    <source>
        <dbReference type="EMBL" id="EER25153.1"/>
    </source>
</evidence>
<comment type="caution">
    <text evidence="7">The sequence shown here is derived from an EMBL/GenBank/DDBJ whole genome shotgun (WGS) entry which is preliminary data.</text>
</comment>
<evidence type="ECO:0000259" key="6">
    <source>
        <dbReference type="PROSITE" id="PS50048"/>
    </source>
</evidence>